<sequence length="29" mass="3122">MIPIGSMVTVELSDLGTYEIHTSIEKGSI</sequence>
<keyword evidence="2" id="KW-1185">Reference proteome</keyword>
<gene>
    <name evidence="1" type="ORF">F383_36470</name>
</gene>
<dbReference type="AlphaFoldDB" id="A0A0B0N3P7"/>
<reference evidence="2" key="1">
    <citation type="submission" date="2014-09" db="EMBL/GenBank/DDBJ databases">
        <authorList>
            <person name="Mudge J."/>
            <person name="Ramaraj T."/>
            <person name="Lindquist I.E."/>
            <person name="Bharti A.K."/>
            <person name="Sundararajan A."/>
            <person name="Cameron C.T."/>
            <person name="Woodward J.E."/>
            <person name="May G.D."/>
            <person name="Brubaker C."/>
            <person name="Broadhvest J."/>
            <person name="Wilkins T.A."/>
        </authorList>
    </citation>
    <scope>NUCLEOTIDE SEQUENCE</scope>
    <source>
        <strain evidence="2">cv. AKA8401</strain>
    </source>
</reference>
<dbReference type="Proteomes" id="UP000032142">
    <property type="component" value="Unassembled WGS sequence"/>
</dbReference>
<organism evidence="1 2">
    <name type="scientific">Gossypium arboreum</name>
    <name type="common">Tree cotton</name>
    <name type="synonym">Gossypium nanking</name>
    <dbReference type="NCBI Taxonomy" id="29729"/>
    <lineage>
        <taxon>Eukaryota</taxon>
        <taxon>Viridiplantae</taxon>
        <taxon>Streptophyta</taxon>
        <taxon>Embryophyta</taxon>
        <taxon>Tracheophyta</taxon>
        <taxon>Spermatophyta</taxon>
        <taxon>Magnoliopsida</taxon>
        <taxon>eudicotyledons</taxon>
        <taxon>Gunneridae</taxon>
        <taxon>Pentapetalae</taxon>
        <taxon>rosids</taxon>
        <taxon>malvids</taxon>
        <taxon>Malvales</taxon>
        <taxon>Malvaceae</taxon>
        <taxon>Malvoideae</taxon>
        <taxon>Gossypium</taxon>
    </lineage>
</organism>
<comment type="caution">
    <text evidence="1">The sequence shown here is derived from an EMBL/GenBank/DDBJ whole genome shotgun (WGS) entry which is preliminary data.</text>
</comment>
<evidence type="ECO:0000313" key="2">
    <source>
        <dbReference type="Proteomes" id="UP000032142"/>
    </source>
</evidence>
<protein>
    <submittedName>
        <fullName evidence="1">Uncharacterized protein</fullName>
    </submittedName>
</protein>
<name>A0A0B0N3P7_GOSAR</name>
<proteinExistence type="predicted"/>
<accession>A0A0B0N3P7</accession>
<evidence type="ECO:0000313" key="1">
    <source>
        <dbReference type="EMBL" id="KHG09073.1"/>
    </source>
</evidence>
<dbReference type="EMBL" id="JRRC01524094">
    <property type="protein sequence ID" value="KHG09073.1"/>
    <property type="molecule type" value="Genomic_DNA"/>
</dbReference>